<dbReference type="HOGENOM" id="CLU_1419771_0_0_11"/>
<evidence type="ECO:0000256" key="1">
    <source>
        <dbReference type="SAM" id="SignalP"/>
    </source>
</evidence>
<keyword evidence="1" id="KW-0732">Signal</keyword>
<proteinExistence type="predicted"/>
<gene>
    <name evidence="2" type="ORF">BN381_40035</name>
</gene>
<dbReference type="Gene3D" id="2.60.40.420">
    <property type="entry name" value="Cupredoxins - blue copper proteins"/>
    <property type="match status" value="1"/>
</dbReference>
<dbReference type="OrthoDB" id="5244703at2"/>
<evidence type="ECO:0000313" key="3">
    <source>
        <dbReference type="Proteomes" id="UP000018291"/>
    </source>
</evidence>
<dbReference type="Proteomes" id="UP000018291">
    <property type="component" value="Unassembled WGS sequence"/>
</dbReference>
<feature type="signal peptide" evidence="1">
    <location>
        <begin position="1"/>
        <end position="26"/>
    </location>
</feature>
<sequence>MGGNRKTRVAAVGLAVSLAVVPAACGSSDDGVTATATTAKPAATTSTTAASTKPQTIKVTGSDYKFTGLPETAPAGSKISLTTDKSGEPHELVAVHVPESETRSAEEIGALSDADMETVLAGEPALVTIAMPGTTDTPGPVVGDGTLSEPGRYIILCTFPKGTTPEDVAKAQGPLQGENPHYHLGMVDDITIQ</sequence>
<dbReference type="InterPro" id="IPR008972">
    <property type="entry name" value="Cupredoxin"/>
</dbReference>
<comment type="caution">
    <text evidence="2">The sequence shown here is derived from an EMBL/GenBank/DDBJ whole genome shotgun (WGS) entry which is preliminary data.</text>
</comment>
<keyword evidence="3" id="KW-1185">Reference proteome</keyword>
<dbReference type="AlphaFoldDB" id="R4Z541"/>
<protein>
    <recommendedName>
        <fullName evidence="4">Lipoprotein</fullName>
    </recommendedName>
</protein>
<name>R4Z541_9ACTN</name>
<accession>R4Z541</accession>
<evidence type="ECO:0008006" key="4">
    <source>
        <dbReference type="Google" id="ProtNLM"/>
    </source>
</evidence>
<dbReference type="RefSeq" id="WP_012228505.1">
    <property type="nucleotide sequence ID" value="NZ_HG422565.1"/>
</dbReference>
<organism evidence="2 3">
    <name type="scientific">Candidatus Neomicrothrix parvicella RN1</name>
    <dbReference type="NCBI Taxonomy" id="1229780"/>
    <lineage>
        <taxon>Bacteria</taxon>
        <taxon>Bacillati</taxon>
        <taxon>Actinomycetota</taxon>
        <taxon>Acidimicrobiia</taxon>
        <taxon>Acidimicrobiales</taxon>
        <taxon>Microthrixaceae</taxon>
        <taxon>Candidatus Neomicrothrix</taxon>
    </lineage>
</organism>
<reference evidence="2 3" key="1">
    <citation type="journal article" date="2013" name="ISME J.">
        <title>Metabolic model for the filamentous 'Candidatus Microthrix parvicella' based on genomic and metagenomic analyses.</title>
        <authorList>
            <person name="Jon McIlroy S."/>
            <person name="Kristiansen R."/>
            <person name="Albertsen M."/>
            <person name="Michael Karst S."/>
            <person name="Rossetti S."/>
            <person name="Lund Nielsen J."/>
            <person name="Tandoi V."/>
            <person name="James Seviour R."/>
            <person name="Nielsen P.H."/>
        </authorList>
    </citation>
    <scope>NUCLEOTIDE SEQUENCE [LARGE SCALE GENOMIC DNA]</scope>
    <source>
        <strain evidence="2 3">RN1</strain>
    </source>
</reference>
<evidence type="ECO:0000313" key="2">
    <source>
        <dbReference type="EMBL" id="CCM64421.1"/>
    </source>
</evidence>
<dbReference type="EMBL" id="CANL01000034">
    <property type="protein sequence ID" value="CCM64421.1"/>
    <property type="molecule type" value="Genomic_DNA"/>
</dbReference>
<feature type="chain" id="PRO_5004374575" description="Lipoprotein" evidence="1">
    <location>
        <begin position="27"/>
        <end position="193"/>
    </location>
</feature>